<dbReference type="VEuPathDB" id="PlasmoDB:PmUG01_00076400"/>
<dbReference type="GeneID" id="39866230"/>
<dbReference type="OrthoDB" id="10669034at2759"/>
<dbReference type="Proteomes" id="UP000219813">
    <property type="component" value="Unassembled WGS sequence"/>
</dbReference>
<dbReference type="EMBL" id="FLRL01000041">
    <property type="protein sequence ID" value="SBT86005.1"/>
    <property type="molecule type" value="Genomic_DNA"/>
</dbReference>
<keyword evidence="1" id="KW-1133">Transmembrane helix</keyword>
<evidence type="ECO:0008006" key="4">
    <source>
        <dbReference type="Google" id="ProtNLM"/>
    </source>
</evidence>
<dbReference type="AlphaFoldDB" id="A0A1D3JHZ4"/>
<dbReference type="InterPro" id="IPR022139">
    <property type="entry name" value="Fam-L/Fam-M-like_plasmodium"/>
</dbReference>
<organism evidence="2 3">
    <name type="scientific">Plasmodium malariae</name>
    <dbReference type="NCBI Taxonomy" id="5858"/>
    <lineage>
        <taxon>Eukaryota</taxon>
        <taxon>Sar</taxon>
        <taxon>Alveolata</taxon>
        <taxon>Apicomplexa</taxon>
        <taxon>Aconoidasida</taxon>
        <taxon>Haemosporida</taxon>
        <taxon>Plasmodiidae</taxon>
        <taxon>Plasmodium</taxon>
        <taxon>Plasmodium (Plasmodium)</taxon>
    </lineage>
</organism>
<keyword evidence="1" id="KW-0472">Membrane</keyword>
<feature type="transmembrane region" description="Helical" evidence="1">
    <location>
        <begin position="155"/>
        <end position="173"/>
    </location>
</feature>
<protein>
    <recommendedName>
        <fullName evidence="4">Fam-l protein</fullName>
    </recommendedName>
</protein>
<name>A0A1D3JHZ4_PLAMA</name>
<keyword evidence="3" id="KW-1185">Reference proteome</keyword>
<evidence type="ECO:0000256" key="1">
    <source>
        <dbReference type="SAM" id="Phobius"/>
    </source>
</evidence>
<feature type="transmembrane region" description="Helical" evidence="1">
    <location>
        <begin position="6"/>
        <end position="26"/>
    </location>
</feature>
<dbReference type="KEGG" id="pmal:PMUG01_00076400"/>
<evidence type="ECO:0000313" key="3">
    <source>
        <dbReference type="Proteomes" id="UP000219813"/>
    </source>
</evidence>
<feature type="transmembrane region" description="Helical" evidence="1">
    <location>
        <begin position="228"/>
        <end position="250"/>
    </location>
</feature>
<dbReference type="Pfam" id="PF12420">
    <property type="entry name" value="DUF3671"/>
    <property type="match status" value="1"/>
</dbReference>
<reference evidence="2 3" key="1">
    <citation type="submission" date="2016-06" db="EMBL/GenBank/DDBJ databases">
        <authorList>
            <consortium name="Pathogen Informatics"/>
        </authorList>
    </citation>
    <scope>NUCLEOTIDE SEQUENCE [LARGE SCALE GENOMIC DNA]</scope>
</reference>
<dbReference type="RefSeq" id="XP_028859250.1">
    <property type="nucleotide sequence ID" value="XM_029006467.1"/>
</dbReference>
<sequence length="268" mass="31634">MGQSIKFIFFLKIYMFIVLNWIYHFYGDTFRFNKILDEKYGSGRKLGKRIYRLLGNCEKGIFANVRDLELKIPHNTKKKNEKCDKEKEKKLYRSLLYKEKLINQLMKNKCTMLHKSYNHYEKKIMNGLDDKAFFNKMLLIKDKDYKKLKHKKYRLRLFLLSLLFVVALIIPVLDLSIGDLLMNFLTLFENGTSAGVGVRSPGPEIAPNASWITYFSQNLSVAYKAQSVLIYCVPILIMGILLILGVFYYYKNVIKHKKVKFLKAFNEW</sequence>
<accession>A0A1D3JHZ4</accession>
<evidence type="ECO:0000313" key="2">
    <source>
        <dbReference type="EMBL" id="SBT86005.1"/>
    </source>
</evidence>
<gene>
    <name evidence="2" type="primary">PmUG01_00076400</name>
    <name evidence="2" type="ORF">PMUG01_00076400</name>
</gene>
<proteinExistence type="predicted"/>
<keyword evidence="1" id="KW-0812">Transmembrane</keyword>